<organism evidence="1 2">
    <name type="scientific">Paenibacillus allorhizoplanae</name>
    <dbReference type="NCBI Taxonomy" id="2905648"/>
    <lineage>
        <taxon>Bacteria</taxon>
        <taxon>Bacillati</taxon>
        <taxon>Bacillota</taxon>
        <taxon>Bacilli</taxon>
        <taxon>Bacillales</taxon>
        <taxon>Paenibacillaceae</taxon>
        <taxon>Paenibacillus</taxon>
    </lineage>
</organism>
<sequence length="41" mass="4725">MMSKEIGRVCRIGTQLKDWSVKENSEHGKFAIKFPRGAHHD</sequence>
<evidence type="ECO:0000313" key="1">
    <source>
        <dbReference type="EMBL" id="CAH1195676.1"/>
    </source>
</evidence>
<comment type="caution">
    <text evidence="1">The sequence shown here is derived from an EMBL/GenBank/DDBJ whole genome shotgun (WGS) entry which is preliminary data.</text>
</comment>
<keyword evidence="2" id="KW-1185">Reference proteome</keyword>
<reference evidence="1" key="1">
    <citation type="submission" date="2022-01" db="EMBL/GenBank/DDBJ databases">
        <authorList>
            <person name="Criscuolo A."/>
        </authorList>
    </citation>
    <scope>NUCLEOTIDE SEQUENCE</scope>
    <source>
        <strain evidence="1">CIP111891</strain>
    </source>
</reference>
<accession>A0ABM9BVU9</accession>
<proteinExistence type="predicted"/>
<evidence type="ECO:0000313" key="2">
    <source>
        <dbReference type="Proteomes" id="UP000838821"/>
    </source>
</evidence>
<gene>
    <name evidence="1" type="ORF">PAECIP111891_00720</name>
</gene>
<protein>
    <submittedName>
        <fullName evidence="1">Uncharacterized protein</fullName>
    </submittedName>
</protein>
<dbReference type="EMBL" id="CAKMMW010000002">
    <property type="protein sequence ID" value="CAH1195676.1"/>
    <property type="molecule type" value="Genomic_DNA"/>
</dbReference>
<name>A0ABM9BVU9_9BACL</name>
<dbReference type="Proteomes" id="UP000838821">
    <property type="component" value="Unassembled WGS sequence"/>
</dbReference>